<name>A0ABP6ZDG8_9ACTN</name>
<keyword evidence="2" id="KW-1003">Cell membrane</keyword>
<evidence type="ECO:0000313" key="9">
    <source>
        <dbReference type="Proteomes" id="UP001500630"/>
    </source>
</evidence>
<dbReference type="CDD" id="cd06580">
    <property type="entry name" value="TM_PBP1_transp_TpRbsC_like"/>
    <property type="match status" value="1"/>
</dbReference>
<evidence type="ECO:0000256" key="1">
    <source>
        <dbReference type="ARBA" id="ARBA00004651"/>
    </source>
</evidence>
<keyword evidence="9" id="KW-1185">Reference proteome</keyword>
<feature type="transmembrane region" description="Helical" evidence="7">
    <location>
        <begin position="305"/>
        <end position="326"/>
    </location>
</feature>
<gene>
    <name evidence="8" type="ORF">GCM10022419_108660</name>
</gene>
<feature type="transmembrane region" description="Helical" evidence="7">
    <location>
        <begin position="27"/>
        <end position="45"/>
    </location>
</feature>
<reference evidence="9" key="1">
    <citation type="journal article" date="2019" name="Int. J. Syst. Evol. Microbiol.">
        <title>The Global Catalogue of Microorganisms (GCM) 10K type strain sequencing project: providing services to taxonomists for standard genome sequencing and annotation.</title>
        <authorList>
            <consortium name="The Broad Institute Genomics Platform"/>
            <consortium name="The Broad Institute Genome Sequencing Center for Infectious Disease"/>
            <person name="Wu L."/>
            <person name="Ma J."/>
        </authorList>
    </citation>
    <scope>NUCLEOTIDE SEQUENCE [LARGE SCALE GENOMIC DNA]</scope>
    <source>
        <strain evidence="9">JCM 17326</strain>
    </source>
</reference>
<keyword evidence="5 7" id="KW-0472">Membrane</keyword>
<evidence type="ECO:0000256" key="5">
    <source>
        <dbReference type="ARBA" id="ARBA00023136"/>
    </source>
</evidence>
<feature type="region of interest" description="Disordered" evidence="6">
    <location>
        <begin position="1"/>
        <end position="20"/>
    </location>
</feature>
<dbReference type="RefSeq" id="WP_345574576.1">
    <property type="nucleotide sequence ID" value="NZ_BAABDQ010000041.1"/>
</dbReference>
<sequence>MTTPTITARNEPHAPAGRSRGNRRQSLLAILCAIALAVALVPHATDLVSGNTFSTALVLTCPVALAALGGVWAERAGVVNIGLEGTMILGTWGAGFGALQWGPALGLVFGMACGALGGLVHAVVTVTFKVDHIVAGVAINILAPGVAKYLSSLTFAAMPGGGTTQSPPVPALPVLPLPFGLGGLSTGIVLGLVLFPLSWWLLWRTPYGLRLRFCGENPVAATSLGIRVTVLRYGAVVSSGALAGLGGALLVLASSGLYRDGQTAGRGYMGLAATVFGNWTPSGAFAGSLLYGYMDALQLRGGGSAVRTVLVVAALVCGLLAVLVILRRGGLRRLAFPALAAILLATVTALTDSVPEQVAFVAPYVAVLVALVLSGQRLRPPAALGKRHDIASS</sequence>
<feature type="transmembrane region" description="Helical" evidence="7">
    <location>
        <begin position="133"/>
        <end position="157"/>
    </location>
</feature>
<feature type="transmembrane region" description="Helical" evidence="7">
    <location>
        <begin position="105"/>
        <end position="126"/>
    </location>
</feature>
<evidence type="ECO:0000256" key="6">
    <source>
        <dbReference type="SAM" id="MobiDB-lite"/>
    </source>
</evidence>
<dbReference type="PANTHER" id="PTHR43370">
    <property type="entry name" value="SUGAR ABC TRANSPORTER INTEGRAL MEMBRANE PROTEIN-RELATED"/>
    <property type="match status" value="1"/>
</dbReference>
<dbReference type="Pfam" id="PF02653">
    <property type="entry name" value="BPD_transp_2"/>
    <property type="match status" value="1"/>
</dbReference>
<feature type="transmembrane region" description="Helical" evidence="7">
    <location>
        <begin position="51"/>
        <end position="71"/>
    </location>
</feature>
<accession>A0ABP6ZDG8</accession>
<evidence type="ECO:0000256" key="3">
    <source>
        <dbReference type="ARBA" id="ARBA00022692"/>
    </source>
</evidence>
<feature type="transmembrane region" description="Helical" evidence="7">
    <location>
        <begin position="78"/>
        <end position="99"/>
    </location>
</feature>
<feature type="transmembrane region" description="Helical" evidence="7">
    <location>
        <begin position="270"/>
        <end position="293"/>
    </location>
</feature>
<feature type="transmembrane region" description="Helical" evidence="7">
    <location>
        <begin position="241"/>
        <end position="258"/>
    </location>
</feature>
<evidence type="ECO:0000256" key="7">
    <source>
        <dbReference type="SAM" id="Phobius"/>
    </source>
</evidence>
<evidence type="ECO:0000313" key="8">
    <source>
        <dbReference type="EMBL" id="GAA3606074.1"/>
    </source>
</evidence>
<protein>
    <submittedName>
        <fullName evidence="8">ABC transporter permease</fullName>
    </submittedName>
</protein>
<feature type="transmembrane region" description="Helical" evidence="7">
    <location>
        <begin position="333"/>
        <end position="351"/>
    </location>
</feature>
<organism evidence="8 9">
    <name type="scientific">Nonomuraea rosea</name>
    <dbReference type="NCBI Taxonomy" id="638574"/>
    <lineage>
        <taxon>Bacteria</taxon>
        <taxon>Bacillati</taxon>
        <taxon>Actinomycetota</taxon>
        <taxon>Actinomycetes</taxon>
        <taxon>Streptosporangiales</taxon>
        <taxon>Streptosporangiaceae</taxon>
        <taxon>Nonomuraea</taxon>
    </lineage>
</organism>
<dbReference type="Proteomes" id="UP001500630">
    <property type="component" value="Unassembled WGS sequence"/>
</dbReference>
<keyword evidence="4 7" id="KW-1133">Transmembrane helix</keyword>
<evidence type="ECO:0000256" key="2">
    <source>
        <dbReference type="ARBA" id="ARBA00022475"/>
    </source>
</evidence>
<dbReference type="InterPro" id="IPR001851">
    <property type="entry name" value="ABC_transp_permease"/>
</dbReference>
<keyword evidence="3 7" id="KW-0812">Transmembrane</keyword>
<dbReference type="PANTHER" id="PTHR43370:SF1">
    <property type="entry name" value="GUANOSINE ABC TRANSPORTER PERMEASE PROTEIN NUPQ"/>
    <property type="match status" value="1"/>
</dbReference>
<comment type="subcellular location">
    <subcellularLocation>
        <location evidence="1">Cell membrane</location>
        <topology evidence="1">Multi-pass membrane protein</topology>
    </subcellularLocation>
</comment>
<evidence type="ECO:0000256" key="4">
    <source>
        <dbReference type="ARBA" id="ARBA00022989"/>
    </source>
</evidence>
<comment type="caution">
    <text evidence="8">The sequence shown here is derived from an EMBL/GenBank/DDBJ whole genome shotgun (WGS) entry which is preliminary data.</text>
</comment>
<proteinExistence type="predicted"/>
<feature type="transmembrane region" description="Helical" evidence="7">
    <location>
        <begin position="357"/>
        <end position="378"/>
    </location>
</feature>
<dbReference type="EMBL" id="BAABDQ010000041">
    <property type="protein sequence ID" value="GAA3606074.1"/>
    <property type="molecule type" value="Genomic_DNA"/>
</dbReference>
<feature type="transmembrane region" description="Helical" evidence="7">
    <location>
        <begin position="177"/>
        <end position="202"/>
    </location>
</feature>